<evidence type="ECO:0000256" key="1">
    <source>
        <dbReference type="ARBA" id="ARBA00004167"/>
    </source>
</evidence>
<dbReference type="AlphaFoldDB" id="A0A1G2CTY6"/>
<sequence length="175" mass="18700">MHHPAHKRGFTLIELLVVIAIVGLLSSVILASLSTARQKARDAKRVAEMDSISKALELYYVEANSYPPTTPSGFIGSDAALQMLVTRGALSSLPSAVAPSTGYFYYGTNEEGTPVTECATVEPCQGYILAVELERDDHPSLQSDQDVALAALSFDGLSADCFGAVGPERCYEKVK</sequence>
<dbReference type="InterPro" id="IPR000983">
    <property type="entry name" value="Bac_GSPG_pilin"/>
</dbReference>
<evidence type="ECO:0000256" key="5">
    <source>
        <dbReference type="ARBA" id="ARBA00023136"/>
    </source>
</evidence>
<proteinExistence type="predicted"/>
<dbReference type="SUPFAM" id="SSF54523">
    <property type="entry name" value="Pili subunits"/>
    <property type="match status" value="1"/>
</dbReference>
<dbReference type="EMBL" id="MHLI01000019">
    <property type="protein sequence ID" value="OGZ04849.1"/>
    <property type="molecule type" value="Genomic_DNA"/>
</dbReference>
<protein>
    <recommendedName>
        <fullName evidence="9">Type II secretion system protein GspG C-terminal domain-containing protein</fullName>
    </recommendedName>
</protein>
<dbReference type="NCBIfam" id="TIGR02532">
    <property type="entry name" value="IV_pilin_GFxxxE"/>
    <property type="match status" value="1"/>
</dbReference>
<keyword evidence="2" id="KW-0488">Methylation</keyword>
<organism evidence="7 8">
    <name type="scientific">Candidatus Lloydbacteria bacterium RIFCSPHIGHO2_01_FULL_49_22</name>
    <dbReference type="NCBI Taxonomy" id="1798658"/>
    <lineage>
        <taxon>Bacteria</taxon>
        <taxon>Candidatus Lloydiibacteriota</taxon>
    </lineage>
</organism>
<dbReference type="PROSITE" id="PS00409">
    <property type="entry name" value="PROKAR_NTER_METHYL"/>
    <property type="match status" value="1"/>
</dbReference>
<dbReference type="GO" id="GO:0016020">
    <property type="term" value="C:membrane"/>
    <property type="evidence" value="ECO:0007669"/>
    <property type="project" value="UniProtKB-SubCell"/>
</dbReference>
<evidence type="ECO:0000256" key="6">
    <source>
        <dbReference type="SAM" id="Phobius"/>
    </source>
</evidence>
<dbReference type="GO" id="GO:0015627">
    <property type="term" value="C:type II protein secretion system complex"/>
    <property type="evidence" value="ECO:0007669"/>
    <property type="project" value="InterPro"/>
</dbReference>
<accession>A0A1G2CTY6</accession>
<reference evidence="7 8" key="1">
    <citation type="journal article" date="2016" name="Nat. Commun.">
        <title>Thousands of microbial genomes shed light on interconnected biogeochemical processes in an aquifer system.</title>
        <authorList>
            <person name="Anantharaman K."/>
            <person name="Brown C.T."/>
            <person name="Hug L.A."/>
            <person name="Sharon I."/>
            <person name="Castelle C.J."/>
            <person name="Probst A.J."/>
            <person name="Thomas B.C."/>
            <person name="Singh A."/>
            <person name="Wilkins M.J."/>
            <person name="Karaoz U."/>
            <person name="Brodie E.L."/>
            <person name="Williams K.H."/>
            <person name="Hubbard S.S."/>
            <person name="Banfield J.F."/>
        </authorList>
    </citation>
    <scope>NUCLEOTIDE SEQUENCE [LARGE SCALE GENOMIC DNA]</scope>
</reference>
<dbReference type="Proteomes" id="UP000177122">
    <property type="component" value="Unassembled WGS sequence"/>
</dbReference>
<name>A0A1G2CTY6_9BACT</name>
<keyword evidence="3 6" id="KW-0812">Transmembrane</keyword>
<dbReference type="InterPro" id="IPR045584">
    <property type="entry name" value="Pilin-like"/>
</dbReference>
<dbReference type="Pfam" id="PF07963">
    <property type="entry name" value="N_methyl"/>
    <property type="match status" value="1"/>
</dbReference>
<evidence type="ECO:0000256" key="2">
    <source>
        <dbReference type="ARBA" id="ARBA00022481"/>
    </source>
</evidence>
<gene>
    <name evidence="7" type="ORF">A2845_05145</name>
</gene>
<comment type="caution">
    <text evidence="7">The sequence shown here is derived from an EMBL/GenBank/DDBJ whole genome shotgun (WGS) entry which is preliminary data.</text>
</comment>
<evidence type="ECO:0000313" key="7">
    <source>
        <dbReference type="EMBL" id="OGZ04849.1"/>
    </source>
</evidence>
<dbReference type="InterPro" id="IPR012902">
    <property type="entry name" value="N_methyl_site"/>
</dbReference>
<keyword evidence="4 6" id="KW-1133">Transmembrane helix</keyword>
<comment type="subcellular location">
    <subcellularLocation>
        <location evidence="1">Membrane</location>
        <topology evidence="1">Single-pass membrane protein</topology>
    </subcellularLocation>
</comment>
<evidence type="ECO:0008006" key="9">
    <source>
        <dbReference type="Google" id="ProtNLM"/>
    </source>
</evidence>
<evidence type="ECO:0000256" key="4">
    <source>
        <dbReference type="ARBA" id="ARBA00022989"/>
    </source>
</evidence>
<dbReference type="PRINTS" id="PR00813">
    <property type="entry name" value="BCTERIALGSPG"/>
</dbReference>
<dbReference type="PANTHER" id="PTHR30093">
    <property type="entry name" value="GENERAL SECRETION PATHWAY PROTEIN G"/>
    <property type="match status" value="1"/>
</dbReference>
<evidence type="ECO:0000256" key="3">
    <source>
        <dbReference type="ARBA" id="ARBA00022692"/>
    </source>
</evidence>
<dbReference type="PANTHER" id="PTHR30093:SF44">
    <property type="entry name" value="TYPE II SECRETION SYSTEM CORE PROTEIN G"/>
    <property type="match status" value="1"/>
</dbReference>
<keyword evidence="5 6" id="KW-0472">Membrane</keyword>
<dbReference type="Gene3D" id="3.30.700.10">
    <property type="entry name" value="Glycoprotein, Type 4 Pilin"/>
    <property type="match status" value="1"/>
</dbReference>
<dbReference type="GO" id="GO:0015628">
    <property type="term" value="P:protein secretion by the type II secretion system"/>
    <property type="evidence" value="ECO:0007669"/>
    <property type="project" value="InterPro"/>
</dbReference>
<feature type="transmembrane region" description="Helical" evidence="6">
    <location>
        <begin position="12"/>
        <end position="36"/>
    </location>
</feature>
<evidence type="ECO:0000313" key="8">
    <source>
        <dbReference type="Proteomes" id="UP000177122"/>
    </source>
</evidence>